<evidence type="ECO:0000313" key="3">
    <source>
        <dbReference type="EMBL" id="KAH7432493.1"/>
    </source>
</evidence>
<keyword evidence="1" id="KW-0812">Transmembrane</keyword>
<organism evidence="3 4">
    <name type="scientific">Ceratopteris richardii</name>
    <name type="common">Triangle waterfern</name>
    <dbReference type="NCBI Taxonomy" id="49495"/>
    <lineage>
        <taxon>Eukaryota</taxon>
        <taxon>Viridiplantae</taxon>
        <taxon>Streptophyta</taxon>
        <taxon>Embryophyta</taxon>
        <taxon>Tracheophyta</taxon>
        <taxon>Polypodiopsida</taxon>
        <taxon>Polypodiidae</taxon>
        <taxon>Polypodiales</taxon>
        <taxon>Pteridineae</taxon>
        <taxon>Pteridaceae</taxon>
        <taxon>Parkerioideae</taxon>
        <taxon>Ceratopteris</taxon>
    </lineage>
</organism>
<sequence>MLSIVSRSVWIVFVCLDLEVVTPKLFYLMKPAWSWGHAMKPRDRFVLLIFDFDIQKRMSYVHGLAHVELFSFFLGLLAGATD</sequence>
<dbReference type="EMBL" id="CM035412">
    <property type="protein sequence ID" value="KAH7432493.1"/>
    <property type="molecule type" value="Genomic_DNA"/>
</dbReference>
<evidence type="ECO:0000256" key="2">
    <source>
        <dbReference type="SAM" id="SignalP"/>
    </source>
</evidence>
<protein>
    <recommendedName>
        <fullName evidence="5">Secreted protein</fullName>
    </recommendedName>
</protein>
<proteinExistence type="predicted"/>
<dbReference type="Proteomes" id="UP000825935">
    <property type="component" value="Chromosome 7"/>
</dbReference>
<gene>
    <name evidence="3" type="ORF">KP509_07G025100</name>
</gene>
<name>A0A8T2UFC3_CERRI</name>
<feature type="chain" id="PRO_5035759795" description="Secreted protein" evidence="2">
    <location>
        <begin position="24"/>
        <end position="82"/>
    </location>
</feature>
<evidence type="ECO:0000313" key="4">
    <source>
        <dbReference type="Proteomes" id="UP000825935"/>
    </source>
</evidence>
<evidence type="ECO:0000256" key="1">
    <source>
        <dbReference type="SAM" id="Phobius"/>
    </source>
</evidence>
<accession>A0A8T2UFC3</accession>
<keyword evidence="2" id="KW-0732">Signal</keyword>
<keyword evidence="1" id="KW-1133">Transmembrane helix</keyword>
<dbReference type="AlphaFoldDB" id="A0A8T2UFC3"/>
<comment type="caution">
    <text evidence="3">The sequence shown here is derived from an EMBL/GenBank/DDBJ whole genome shotgun (WGS) entry which is preliminary data.</text>
</comment>
<reference evidence="3" key="1">
    <citation type="submission" date="2021-08" db="EMBL/GenBank/DDBJ databases">
        <title>WGS assembly of Ceratopteris richardii.</title>
        <authorList>
            <person name="Marchant D.B."/>
            <person name="Chen G."/>
            <person name="Jenkins J."/>
            <person name="Shu S."/>
            <person name="Leebens-Mack J."/>
            <person name="Grimwood J."/>
            <person name="Schmutz J."/>
            <person name="Soltis P."/>
            <person name="Soltis D."/>
            <person name="Chen Z.-H."/>
        </authorList>
    </citation>
    <scope>NUCLEOTIDE SEQUENCE</scope>
    <source>
        <strain evidence="3">Whitten #5841</strain>
        <tissue evidence="3">Leaf</tissue>
    </source>
</reference>
<keyword evidence="1" id="KW-0472">Membrane</keyword>
<feature type="transmembrane region" description="Helical" evidence="1">
    <location>
        <begin position="60"/>
        <end position="80"/>
    </location>
</feature>
<feature type="signal peptide" evidence="2">
    <location>
        <begin position="1"/>
        <end position="23"/>
    </location>
</feature>
<keyword evidence="4" id="KW-1185">Reference proteome</keyword>
<evidence type="ECO:0008006" key="5">
    <source>
        <dbReference type="Google" id="ProtNLM"/>
    </source>
</evidence>